<sequence>MSEPAARTGWAWAVSTFFGVGRIKPGPGTWGSVAAAVLWFAVARLTHPSPLLLHAATAAAALAALAIGIPAASVVEREYGREDPQFVVIDEVAGQLTALVFCPPTAIYALLALLLFRIFDITKPWPARQLENLHGGSGIMMDDMAAGMYALLVFALIHHWR</sequence>
<keyword evidence="1" id="KW-1133">Transmembrane helix</keyword>
<dbReference type="PANTHER" id="PTHR36305:SF1">
    <property type="entry name" value="PHOSPHATIDYLGLYCEROPHOSPHATASE A"/>
    <property type="match status" value="1"/>
</dbReference>
<feature type="transmembrane region" description="Helical" evidence="1">
    <location>
        <begin position="28"/>
        <end position="45"/>
    </location>
</feature>
<dbReference type="Proteomes" id="UP000295210">
    <property type="component" value="Unassembled WGS sequence"/>
</dbReference>
<dbReference type="PANTHER" id="PTHR36305">
    <property type="entry name" value="PHOSPHATIDYLGLYCEROPHOSPHATASE A"/>
    <property type="match status" value="1"/>
</dbReference>
<dbReference type="GO" id="GO:0008962">
    <property type="term" value="F:phosphatidylglycerophosphatase activity"/>
    <property type="evidence" value="ECO:0007669"/>
    <property type="project" value="InterPro"/>
</dbReference>
<keyword evidence="4" id="KW-1185">Reference proteome</keyword>
<protein>
    <submittedName>
        <fullName evidence="3">Phosphatidylglycerophosphatase A</fullName>
    </submittedName>
</protein>
<feature type="transmembrane region" description="Helical" evidence="1">
    <location>
        <begin position="139"/>
        <end position="157"/>
    </location>
</feature>
<evidence type="ECO:0000259" key="2">
    <source>
        <dbReference type="Pfam" id="PF04608"/>
    </source>
</evidence>
<dbReference type="InterPro" id="IPR026037">
    <property type="entry name" value="PgpA"/>
</dbReference>
<dbReference type="EMBL" id="SMGK01000002">
    <property type="protein sequence ID" value="TCK73886.1"/>
    <property type="molecule type" value="Genomic_DNA"/>
</dbReference>
<dbReference type="RefSeq" id="WP_341539131.1">
    <property type="nucleotide sequence ID" value="NZ_SMGK01000002.1"/>
</dbReference>
<name>A0A4R1L6R7_9BACT</name>
<dbReference type="GO" id="GO:0006629">
    <property type="term" value="P:lipid metabolic process"/>
    <property type="evidence" value="ECO:0007669"/>
    <property type="project" value="InterPro"/>
</dbReference>
<evidence type="ECO:0000256" key="1">
    <source>
        <dbReference type="SAM" id="Phobius"/>
    </source>
</evidence>
<accession>A0A4R1L6R7</accession>
<reference evidence="3 4" key="1">
    <citation type="submission" date="2019-03" db="EMBL/GenBank/DDBJ databases">
        <title>Genomic Encyclopedia of Type Strains, Phase IV (KMG-IV): sequencing the most valuable type-strain genomes for metagenomic binning, comparative biology and taxonomic classification.</title>
        <authorList>
            <person name="Goeker M."/>
        </authorList>
    </citation>
    <scope>NUCLEOTIDE SEQUENCE [LARGE SCALE GENOMIC DNA]</scope>
    <source>
        <strain evidence="3 4">DSM 103428</strain>
    </source>
</reference>
<keyword evidence="1" id="KW-0472">Membrane</keyword>
<comment type="caution">
    <text evidence="3">The sequence shown here is derived from an EMBL/GenBank/DDBJ whole genome shotgun (WGS) entry which is preliminary data.</text>
</comment>
<gene>
    <name evidence="3" type="ORF">C7378_1505</name>
</gene>
<organism evidence="3 4">
    <name type="scientific">Acidipila rosea</name>
    <dbReference type="NCBI Taxonomy" id="768535"/>
    <lineage>
        <taxon>Bacteria</taxon>
        <taxon>Pseudomonadati</taxon>
        <taxon>Acidobacteriota</taxon>
        <taxon>Terriglobia</taxon>
        <taxon>Terriglobales</taxon>
        <taxon>Acidobacteriaceae</taxon>
        <taxon>Acidipila</taxon>
    </lineage>
</organism>
<keyword evidence="1" id="KW-0812">Transmembrane</keyword>
<dbReference type="InterPro" id="IPR007686">
    <property type="entry name" value="YutG/PgpA"/>
</dbReference>
<dbReference type="SUPFAM" id="SSF101307">
    <property type="entry name" value="YutG-like"/>
    <property type="match status" value="1"/>
</dbReference>
<evidence type="ECO:0000313" key="4">
    <source>
        <dbReference type="Proteomes" id="UP000295210"/>
    </source>
</evidence>
<feature type="transmembrane region" description="Helical" evidence="1">
    <location>
        <begin position="96"/>
        <end position="119"/>
    </location>
</feature>
<feature type="domain" description="YutG/PgpA" evidence="2">
    <location>
        <begin position="14"/>
        <end position="158"/>
    </location>
</feature>
<dbReference type="PIRSF" id="PIRSF006162">
    <property type="entry name" value="PgpA"/>
    <property type="match status" value="1"/>
</dbReference>
<dbReference type="Pfam" id="PF04608">
    <property type="entry name" value="PgpA"/>
    <property type="match status" value="1"/>
</dbReference>
<feature type="transmembrane region" description="Helical" evidence="1">
    <location>
        <begin position="51"/>
        <end position="75"/>
    </location>
</feature>
<dbReference type="CDD" id="cd06971">
    <property type="entry name" value="PgpA"/>
    <property type="match status" value="1"/>
</dbReference>
<proteinExistence type="predicted"/>
<dbReference type="InterPro" id="IPR036681">
    <property type="entry name" value="PgpA-like_sf"/>
</dbReference>
<dbReference type="AlphaFoldDB" id="A0A4R1L6R7"/>
<evidence type="ECO:0000313" key="3">
    <source>
        <dbReference type="EMBL" id="TCK73886.1"/>
    </source>
</evidence>